<organism evidence="8 9">
    <name type="scientific">Actinomadura miaoliensis</name>
    <dbReference type="NCBI Taxonomy" id="430685"/>
    <lineage>
        <taxon>Bacteria</taxon>
        <taxon>Bacillati</taxon>
        <taxon>Actinomycetota</taxon>
        <taxon>Actinomycetes</taxon>
        <taxon>Streptosporangiales</taxon>
        <taxon>Thermomonosporaceae</taxon>
        <taxon>Actinomadura</taxon>
    </lineage>
</organism>
<dbReference type="RefSeq" id="WP_344942649.1">
    <property type="nucleotide sequence ID" value="NZ_BAAAZG010000004.1"/>
</dbReference>
<sequence length="320" mass="32903">MRGKDSATAPASIAQRGLGLAGLGVLIYSFTIPSTVYALEGLDPYLIGIGRSAAAAVLAMLALAAVRARRPRRDQLPGLLAVGGGVIFGFPVLSTLALEHGASSAHSAVVVGLLPAATAVAGVLRAGERPSPAFWLASGAGAACVTAFALARGAGHLTPADLLLFGALVAAAIGYTEGGRLARDMAGWRVISWATVICAPITFPVTAYLLATTDPDWTAHTVTGFGYVALFSAYLGFFAWYEGLARAGIARASQVQLAQPVLTLLWSGILLGELIDGLTVLAAVAVLVCVALTQRTRVRPGHLAGRNTVAHDERRSVASR</sequence>
<keyword evidence="5 6" id="KW-0472">Membrane</keyword>
<feature type="transmembrane region" description="Helical" evidence="6">
    <location>
        <begin position="277"/>
        <end position="293"/>
    </location>
</feature>
<feature type="transmembrane region" description="Helical" evidence="6">
    <location>
        <begin position="20"/>
        <end position="39"/>
    </location>
</feature>
<feature type="transmembrane region" description="Helical" evidence="6">
    <location>
        <begin position="190"/>
        <end position="211"/>
    </location>
</feature>
<feature type="transmembrane region" description="Helical" evidence="6">
    <location>
        <begin position="78"/>
        <end position="98"/>
    </location>
</feature>
<evidence type="ECO:0000256" key="5">
    <source>
        <dbReference type="ARBA" id="ARBA00023136"/>
    </source>
</evidence>
<evidence type="ECO:0000256" key="6">
    <source>
        <dbReference type="SAM" id="Phobius"/>
    </source>
</evidence>
<keyword evidence="4 6" id="KW-1133">Transmembrane helix</keyword>
<comment type="caution">
    <text evidence="8">The sequence shown here is derived from an EMBL/GenBank/DDBJ whole genome shotgun (WGS) entry which is preliminary data.</text>
</comment>
<evidence type="ECO:0000256" key="2">
    <source>
        <dbReference type="ARBA" id="ARBA00007362"/>
    </source>
</evidence>
<dbReference type="InterPro" id="IPR037185">
    <property type="entry name" value="EmrE-like"/>
</dbReference>
<evidence type="ECO:0000256" key="3">
    <source>
        <dbReference type="ARBA" id="ARBA00022692"/>
    </source>
</evidence>
<feature type="domain" description="EamA" evidence="7">
    <location>
        <begin position="16"/>
        <end position="142"/>
    </location>
</feature>
<name>A0ABP7V9W4_9ACTN</name>
<comment type="subcellular location">
    <subcellularLocation>
        <location evidence="1">Membrane</location>
        <topology evidence="1">Multi-pass membrane protein</topology>
    </subcellularLocation>
</comment>
<protein>
    <submittedName>
        <fullName evidence="8">DMT family transporter</fullName>
    </submittedName>
</protein>
<gene>
    <name evidence="8" type="ORF">GCM10022214_14610</name>
</gene>
<feature type="transmembrane region" description="Helical" evidence="6">
    <location>
        <begin position="45"/>
        <end position="66"/>
    </location>
</feature>
<reference evidence="9" key="1">
    <citation type="journal article" date="2019" name="Int. J. Syst. Evol. Microbiol.">
        <title>The Global Catalogue of Microorganisms (GCM) 10K type strain sequencing project: providing services to taxonomists for standard genome sequencing and annotation.</title>
        <authorList>
            <consortium name="The Broad Institute Genomics Platform"/>
            <consortium name="The Broad Institute Genome Sequencing Center for Infectious Disease"/>
            <person name="Wu L."/>
            <person name="Ma J."/>
        </authorList>
    </citation>
    <scope>NUCLEOTIDE SEQUENCE [LARGE SCALE GENOMIC DNA]</scope>
    <source>
        <strain evidence="9">JCM 16702</strain>
    </source>
</reference>
<dbReference type="EMBL" id="BAAAZG010000004">
    <property type="protein sequence ID" value="GAA4062414.1"/>
    <property type="molecule type" value="Genomic_DNA"/>
</dbReference>
<dbReference type="Proteomes" id="UP001500683">
    <property type="component" value="Unassembled WGS sequence"/>
</dbReference>
<dbReference type="SUPFAM" id="SSF103481">
    <property type="entry name" value="Multidrug resistance efflux transporter EmrE"/>
    <property type="match status" value="2"/>
</dbReference>
<dbReference type="InterPro" id="IPR000620">
    <property type="entry name" value="EamA_dom"/>
</dbReference>
<comment type="similarity">
    <text evidence="2">Belongs to the EamA transporter family.</text>
</comment>
<dbReference type="InterPro" id="IPR050638">
    <property type="entry name" value="AA-Vitamin_Transporters"/>
</dbReference>
<evidence type="ECO:0000313" key="9">
    <source>
        <dbReference type="Proteomes" id="UP001500683"/>
    </source>
</evidence>
<feature type="transmembrane region" description="Helical" evidence="6">
    <location>
        <begin position="133"/>
        <end position="151"/>
    </location>
</feature>
<feature type="transmembrane region" description="Helical" evidence="6">
    <location>
        <begin position="217"/>
        <end position="241"/>
    </location>
</feature>
<feature type="transmembrane region" description="Helical" evidence="6">
    <location>
        <begin position="104"/>
        <end position="126"/>
    </location>
</feature>
<evidence type="ECO:0000256" key="4">
    <source>
        <dbReference type="ARBA" id="ARBA00022989"/>
    </source>
</evidence>
<keyword evidence="3 6" id="KW-0812">Transmembrane</keyword>
<evidence type="ECO:0000313" key="8">
    <source>
        <dbReference type="EMBL" id="GAA4062414.1"/>
    </source>
</evidence>
<keyword evidence="9" id="KW-1185">Reference proteome</keyword>
<accession>A0ABP7V9W4</accession>
<feature type="domain" description="EamA" evidence="7">
    <location>
        <begin position="160"/>
        <end position="293"/>
    </location>
</feature>
<proteinExistence type="inferred from homology"/>
<evidence type="ECO:0000256" key="1">
    <source>
        <dbReference type="ARBA" id="ARBA00004141"/>
    </source>
</evidence>
<evidence type="ECO:0000259" key="7">
    <source>
        <dbReference type="Pfam" id="PF00892"/>
    </source>
</evidence>
<dbReference type="Pfam" id="PF00892">
    <property type="entry name" value="EamA"/>
    <property type="match status" value="2"/>
</dbReference>
<dbReference type="PANTHER" id="PTHR32322:SF2">
    <property type="entry name" value="EAMA DOMAIN-CONTAINING PROTEIN"/>
    <property type="match status" value="1"/>
</dbReference>
<dbReference type="PANTHER" id="PTHR32322">
    <property type="entry name" value="INNER MEMBRANE TRANSPORTER"/>
    <property type="match status" value="1"/>
</dbReference>